<dbReference type="EMBL" id="JAGIYY010000009">
    <property type="protein sequence ID" value="MBP0440862.1"/>
    <property type="molecule type" value="Genomic_DNA"/>
</dbReference>
<comment type="caution">
    <text evidence="1">The sequence shown here is derived from an EMBL/GenBank/DDBJ whole genome shotgun (WGS) entry which is preliminary data.</text>
</comment>
<name>A0A8J7R9L5_9HYPH</name>
<accession>A0A8J7R9L5</accession>
<gene>
    <name evidence="1" type="ORF">J5Y06_19610</name>
</gene>
<dbReference type="Proteomes" id="UP000666240">
    <property type="component" value="Unassembled WGS sequence"/>
</dbReference>
<evidence type="ECO:0000313" key="2">
    <source>
        <dbReference type="Proteomes" id="UP000666240"/>
    </source>
</evidence>
<dbReference type="AlphaFoldDB" id="A0A8J7R9L5"/>
<evidence type="ECO:0008006" key="3">
    <source>
        <dbReference type="Google" id="ProtNLM"/>
    </source>
</evidence>
<sequence length="185" mass="19988">MTQQTETELVPRLAAKHDVPEDAVRTLLEALRRSGGSMAQFNHPALGGFGQWSSGMIMISDMFNDHLKAKVAALATDLAAFVRHNPEETAQSAEEVSYRSGESRRADWWPGDLGQPASTGSQNAMRYAVFPAEKRLAIDDGGHITVYDTADHAISGVAQAQGSSATLTFTSQKGTVRVSDLRKID</sequence>
<proteinExistence type="predicted"/>
<keyword evidence="2" id="KW-1185">Reference proteome</keyword>
<protein>
    <recommendedName>
        <fullName evidence="3">SHOCT domain-containing protein</fullName>
    </recommendedName>
</protein>
<organism evidence="1 2">
    <name type="scientific">Tianweitania sediminis</name>
    <dbReference type="NCBI Taxonomy" id="1502156"/>
    <lineage>
        <taxon>Bacteria</taxon>
        <taxon>Pseudomonadati</taxon>
        <taxon>Pseudomonadota</taxon>
        <taxon>Alphaproteobacteria</taxon>
        <taxon>Hyphomicrobiales</taxon>
        <taxon>Phyllobacteriaceae</taxon>
        <taxon>Tianweitania</taxon>
    </lineage>
</organism>
<dbReference type="RefSeq" id="WP_209336884.1">
    <property type="nucleotide sequence ID" value="NZ_JAGIYY010000009.1"/>
</dbReference>
<reference evidence="1" key="1">
    <citation type="submission" date="2021-03" db="EMBL/GenBank/DDBJ databases">
        <title>Genome sequencing and assembly of Tianweitania sediminis.</title>
        <authorList>
            <person name="Chhetri G."/>
        </authorList>
    </citation>
    <scope>NUCLEOTIDE SEQUENCE</scope>
    <source>
        <strain evidence="1">Z8</strain>
    </source>
</reference>
<evidence type="ECO:0000313" key="1">
    <source>
        <dbReference type="EMBL" id="MBP0440862.1"/>
    </source>
</evidence>